<keyword evidence="1" id="KW-0472">Membrane</keyword>
<keyword evidence="1" id="KW-1133">Transmembrane helix</keyword>
<accession>A0A0N4XL37</accession>
<dbReference type="STRING" id="27835.A0A0N4XL37"/>
<dbReference type="OMA" id="IIVEACI"/>
<dbReference type="AlphaFoldDB" id="A0A0N4XL37"/>
<organism evidence="4">
    <name type="scientific">Nippostrongylus brasiliensis</name>
    <name type="common">Rat hookworm</name>
    <dbReference type="NCBI Taxonomy" id="27835"/>
    <lineage>
        <taxon>Eukaryota</taxon>
        <taxon>Metazoa</taxon>
        <taxon>Ecdysozoa</taxon>
        <taxon>Nematoda</taxon>
        <taxon>Chromadorea</taxon>
        <taxon>Rhabditida</taxon>
        <taxon>Rhabditina</taxon>
        <taxon>Rhabditomorpha</taxon>
        <taxon>Strongyloidea</taxon>
        <taxon>Heligmosomidae</taxon>
        <taxon>Nippostrongylus</taxon>
    </lineage>
</organism>
<dbReference type="PANTHER" id="PTHR10492">
    <property type="match status" value="1"/>
</dbReference>
<evidence type="ECO:0000313" key="2">
    <source>
        <dbReference type="EMBL" id="VDL66829.1"/>
    </source>
</evidence>
<sequence length="133" mass="15769">MKDGKCFKKFPKELRSTTSVQFDGFPHLRRRGHYSVSIDGTEYGDEWIGPNNPYLLLKYNSHINVEICGMMTAVKYLYKYVYKGTDKARLRIANNEAVDEIKQYLNIRYVFLRKLLIEYSVTIWMIRLIVLFV</sequence>
<name>A0A0N4XL37_NIPBR</name>
<protein>
    <submittedName>
        <fullName evidence="4">Helitron_like_N domain-containing protein</fullName>
    </submittedName>
</protein>
<reference evidence="4" key="1">
    <citation type="submission" date="2017-02" db="UniProtKB">
        <authorList>
            <consortium name="WormBaseParasite"/>
        </authorList>
    </citation>
    <scope>IDENTIFICATION</scope>
</reference>
<proteinExistence type="predicted"/>
<gene>
    <name evidence="2" type="ORF">NBR_LOCUS3240</name>
</gene>
<keyword evidence="3" id="KW-1185">Reference proteome</keyword>
<dbReference type="Proteomes" id="UP000271162">
    <property type="component" value="Unassembled WGS sequence"/>
</dbReference>
<keyword evidence="1" id="KW-0812">Transmembrane</keyword>
<dbReference type="EMBL" id="UYSL01004644">
    <property type="protein sequence ID" value="VDL66829.1"/>
    <property type="molecule type" value="Genomic_DNA"/>
</dbReference>
<feature type="transmembrane region" description="Helical" evidence="1">
    <location>
        <begin position="115"/>
        <end position="132"/>
    </location>
</feature>
<evidence type="ECO:0000313" key="4">
    <source>
        <dbReference type="WBParaSite" id="NBR_0000323901-mRNA-1"/>
    </source>
</evidence>
<reference evidence="2 3" key="2">
    <citation type="submission" date="2018-11" db="EMBL/GenBank/DDBJ databases">
        <authorList>
            <consortium name="Pathogen Informatics"/>
        </authorList>
    </citation>
    <scope>NUCLEOTIDE SEQUENCE [LARGE SCALE GENOMIC DNA]</scope>
</reference>
<evidence type="ECO:0000313" key="3">
    <source>
        <dbReference type="Proteomes" id="UP000271162"/>
    </source>
</evidence>
<evidence type="ECO:0000256" key="1">
    <source>
        <dbReference type="SAM" id="Phobius"/>
    </source>
</evidence>
<dbReference type="WBParaSite" id="NBR_0000323901-mRNA-1">
    <property type="protein sequence ID" value="NBR_0000323901-mRNA-1"/>
    <property type="gene ID" value="NBR_0000323901"/>
</dbReference>